<dbReference type="FunFam" id="3.30.70.20:FF:000042">
    <property type="entry name" value="Cytosolic Fe-S cluster assembly factor NAR1"/>
    <property type="match status" value="1"/>
</dbReference>
<dbReference type="Gene3D" id="3.40.950.10">
    <property type="entry name" value="Fe-only Hydrogenase (Larger Subunit), Chain L, domain 3"/>
    <property type="match status" value="1"/>
</dbReference>
<gene>
    <name evidence="9" type="ORF">ONB1V03_LOCUS13326</name>
</gene>
<comment type="function">
    <text evidence="6">Component of the cytosolic iron-sulfur (Fe/S) protein assembly machinery. Required for maturation of extramitochondrial Fe/S proteins.</text>
</comment>
<dbReference type="GO" id="GO:0051539">
    <property type="term" value="F:4 iron, 4 sulfur cluster binding"/>
    <property type="evidence" value="ECO:0007669"/>
    <property type="project" value="UniProtKB-KW"/>
</dbReference>
<evidence type="ECO:0000313" key="10">
    <source>
        <dbReference type="Proteomes" id="UP000728032"/>
    </source>
</evidence>
<evidence type="ECO:0000313" key="9">
    <source>
        <dbReference type="EMBL" id="CAD7656690.1"/>
    </source>
</evidence>
<feature type="non-terminal residue" evidence="9">
    <location>
        <position position="571"/>
    </location>
</feature>
<dbReference type="PANTHER" id="PTHR11615">
    <property type="entry name" value="NITRATE, FORMATE, IRON DEHYDROGENASE"/>
    <property type="match status" value="1"/>
</dbReference>
<accession>A0A7R9MAT1</accession>
<dbReference type="EMBL" id="OC926389">
    <property type="protein sequence ID" value="CAD7656690.1"/>
    <property type="molecule type" value="Genomic_DNA"/>
</dbReference>
<feature type="domain" description="Cns1/TTC4 wheel" evidence="8">
    <location>
        <begin position="85"/>
        <end position="170"/>
    </location>
</feature>
<dbReference type="EMBL" id="CAJPVJ010011564">
    <property type="protein sequence ID" value="CAG2173877.1"/>
    <property type="molecule type" value="Genomic_DNA"/>
</dbReference>
<dbReference type="OrthoDB" id="10253113at2759"/>
<dbReference type="GO" id="GO:0051879">
    <property type="term" value="F:Hsp90 protein binding"/>
    <property type="evidence" value="ECO:0007669"/>
    <property type="project" value="InterPro"/>
</dbReference>
<keyword evidence="2" id="KW-0004">4Fe-4S</keyword>
<evidence type="ECO:0000259" key="7">
    <source>
        <dbReference type="Pfam" id="PF02906"/>
    </source>
</evidence>
<dbReference type="SUPFAM" id="SSF53920">
    <property type="entry name" value="Fe-only hydrogenase"/>
    <property type="match status" value="1"/>
</dbReference>
<dbReference type="AlphaFoldDB" id="A0A7R9MAT1"/>
<dbReference type="InterPro" id="IPR004108">
    <property type="entry name" value="Fe_hydrogenase_lsu_C"/>
</dbReference>
<evidence type="ECO:0000256" key="6">
    <source>
        <dbReference type="ARBA" id="ARBA00025700"/>
    </source>
</evidence>
<dbReference type="GO" id="GO:0046872">
    <property type="term" value="F:metal ion binding"/>
    <property type="evidence" value="ECO:0007669"/>
    <property type="project" value="UniProtKB-KW"/>
</dbReference>
<evidence type="ECO:0000256" key="3">
    <source>
        <dbReference type="ARBA" id="ARBA00022723"/>
    </source>
</evidence>
<dbReference type="Gene3D" id="3.40.50.1780">
    <property type="match status" value="1"/>
</dbReference>
<dbReference type="InterPro" id="IPR009016">
    <property type="entry name" value="Fe_hydrogenase"/>
</dbReference>
<evidence type="ECO:0000256" key="2">
    <source>
        <dbReference type="ARBA" id="ARBA00022485"/>
    </source>
</evidence>
<keyword evidence="10" id="KW-1185">Reference proteome</keyword>
<protein>
    <recommendedName>
        <fullName evidence="11">Cytosolic Fe-S cluster assembly factor</fullName>
    </recommendedName>
</protein>
<proteinExistence type="inferred from homology"/>
<keyword evidence="4" id="KW-0408">Iron</keyword>
<evidence type="ECO:0000256" key="5">
    <source>
        <dbReference type="ARBA" id="ARBA00023014"/>
    </source>
</evidence>
<keyword evidence="5" id="KW-0411">Iron-sulfur</keyword>
<dbReference type="InterPro" id="IPR044059">
    <property type="entry name" value="Csn1/TTC4_wheel"/>
</dbReference>
<name>A0A7R9MAT1_9ACAR</name>
<dbReference type="InterPro" id="IPR050340">
    <property type="entry name" value="Cytosolic_Fe-S_CAF"/>
</dbReference>
<comment type="similarity">
    <text evidence="1">Belongs to the NARF family.</text>
</comment>
<feature type="domain" description="Iron hydrogenase large subunit C-terminal" evidence="7">
    <location>
        <begin position="207"/>
        <end position="500"/>
    </location>
</feature>
<keyword evidence="3" id="KW-0479">Metal-binding</keyword>
<evidence type="ECO:0008006" key="11">
    <source>
        <dbReference type="Google" id="ProtNLM"/>
    </source>
</evidence>
<dbReference type="Pfam" id="PF18972">
    <property type="entry name" value="Wheel"/>
    <property type="match status" value="1"/>
</dbReference>
<evidence type="ECO:0000256" key="4">
    <source>
        <dbReference type="ARBA" id="ARBA00023004"/>
    </source>
</evidence>
<sequence>YSKCLEVCRDNGHKNIDVLSEYEKKASIEAKIAERNERKNKTQRLKQKRTEEKILSVVNSRGIKLKSSLFESIHPAAHGKHVTLDESGGLVWPVLFIYPEYGQSDFIEKFAENDTFLQHLNVMFEEFAEWDAKHKYRPNDIIACIKPIERSKEKKNVKTKVEISLGDCLACSGCITSAETVLIEQQSHEEVYKIIDFNKNNPAKKRPIVMSMSLQSIASIAAKNQLEMESAAQKISTFFHNIGVDYVFDTSLAEHFSLIESQKEFMERFDKSQFPVLSSVCPGFVCYAEKTHGELIVPLLSRVKSGQQIMGILVKRFLKEKQMDTNNAFHVTLMPCYDKKLEATRSDSEFCELSDHHVKEVDVVLTPIEIDVMLSKENVILSELSDSPLDSITGDSSGGHLSSHLGSGSGGYVENVFRFMAAKYFDSYYESGQQLDYKVLRNKDFIELALEDESGNKLLSFAVINGFRNIQTLVQRIKRKTCHYQYAEVMACPSGCLNGGAQLRPDSVDDPILERVEKLFKSIPITSLPVDCHHKLTIDLYDKYFPNEDNARLYAVFKAVPKTKNLINVNW</sequence>
<organism evidence="9">
    <name type="scientific">Oppiella nova</name>
    <dbReference type="NCBI Taxonomy" id="334625"/>
    <lineage>
        <taxon>Eukaryota</taxon>
        <taxon>Metazoa</taxon>
        <taxon>Ecdysozoa</taxon>
        <taxon>Arthropoda</taxon>
        <taxon>Chelicerata</taxon>
        <taxon>Arachnida</taxon>
        <taxon>Acari</taxon>
        <taxon>Acariformes</taxon>
        <taxon>Sarcoptiformes</taxon>
        <taxon>Oribatida</taxon>
        <taxon>Brachypylina</taxon>
        <taxon>Oppioidea</taxon>
        <taxon>Oppiidae</taxon>
        <taxon>Oppiella</taxon>
    </lineage>
</organism>
<reference evidence="9" key="1">
    <citation type="submission" date="2020-11" db="EMBL/GenBank/DDBJ databases">
        <authorList>
            <person name="Tran Van P."/>
        </authorList>
    </citation>
    <scope>NUCLEOTIDE SEQUENCE</scope>
</reference>
<evidence type="ECO:0000256" key="1">
    <source>
        <dbReference type="ARBA" id="ARBA00006596"/>
    </source>
</evidence>
<evidence type="ECO:0000259" key="8">
    <source>
        <dbReference type="Pfam" id="PF18972"/>
    </source>
</evidence>
<dbReference type="Pfam" id="PF02906">
    <property type="entry name" value="Fe_hyd_lg_C"/>
    <property type="match status" value="1"/>
</dbReference>
<dbReference type="Proteomes" id="UP000728032">
    <property type="component" value="Unassembled WGS sequence"/>
</dbReference>
<feature type="non-terminal residue" evidence="9">
    <location>
        <position position="1"/>
    </location>
</feature>